<comment type="caution">
    <text evidence="1">The sequence shown here is derived from an EMBL/GenBank/DDBJ whole genome shotgun (WGS) entry which is preliminary data.</text>
</comment>
<sequence length="216" mass="25239">MPNHQCPLCYAEPCQLFYQDNRRRYYQCQLCLLVFADRTTLLSSSDELAQYQMHQNDLNDIGYRQFLQRLALPLQQQLAANGLEGLDFGCGPGPLLAKMLAETGHKMSVWDPYFATDDSVLKKQYDFITCSEAIEHFIYPVHEWKLWLTLLKPGGTLGIMTKRYTDVNAFASWHYKLDPTHVSFFCEHTFIYLAQRDNFIVNFPDKDIALLQRRKH</sequence>
<protein>
    <submittedName>
        <fullName evidence="1">Class I SAM-dependent methyltransferase</fullName>
    </submittedName>
</protein>
<name>A0ABT9HVJ7_9GAMM</name>
<organism evidence="1 2">
    <name type="scientific">Rheinheimera baltica</name>
    <dbReference type="NCBI Taxonomy" id="67576"/>
    <lineage>
        <taxon>Bacteria</taxon>
        <taxon>Pseudomonadati</taxon>
        <taxon>Pseudomonadota</taxon>
        <taxon>Gammaproteobacteria</taxon>
        <taxon>Chromatiales</taxon>
        <taxon>Chromatiaceae</taxon>
        <taxon>Rheinheimera</taxon>
    </lineage>
</organism>
<evidence type="ECO:0000313" key="1">
    <source>
        <dbReference type="EMBL" id="MDP5135126.1"/>
    </source>
</evidence>
<gene>
    <name evidence="1" type="ORF">ORJ04_04070</name>
</gene>
<dbReference type="GO" id="GO:0032259">
    <property type="term" value="P:methylation"/>
    <property type="evidence" value="ECO:0007669"/>
    <property type="project" value="UniProtKB-KW"/>
</dbReference>
<dbReference type="EMBL" id="JAPJDZ010000006">
    <property type="protein sequence ID" value="MDP5135126.1"/>
    <property type="molecule type" value="Genomic_DNA"/>
</dbReference>
<reference evidence="1 2" key="1">
    <citation type="submission" date="2022-11" db="EMBL/GenBank/DDBJ databases">
        <title>Viruses from the air-sea interface of a natural surface slick.</title>
        <authorList>
            <person name="Rahlff J."/>
            <person name="Holmfeldt K."/>
        </authorList>
    </citation>
    <scope>NUCLEOTIDE SEQUENCE [LARGE SCALE GENOMIC DNA]</scope>
    <source>
        <strain evidence="1 2">SMS4</strain>
    </source>
</reference>
<dbReference type="GO" id="GO:0008168">
    <property type="term" value="F:methyltransferase activity"/>
    <property type="evidence" value="ECO:0007669"/>
    <property type="project" value="UniProtKB-KW"/>
</dbReference>
<proteinExistence type="predicted"/>
<evidence type="ECO:0000313" key="2">
    <source>
        <dbReference type="Proteomes" id="UP001231109"/>
    </source>
</evidence>
<keyword evidence="1" id="KW-0489">Methyltransferase</keyword>
<keyword evidence="1" id="KW-0808">Transferase</keyword>
<dbReference type="InterPro" id="IPR029063">
    <property type="entry name" value="SAM-dependent_MTases_sf"/>
</dbReference>
<dbReference type="RefSeq" id="WP_305974029.1">
    <property type="nucleotide sequence ID" value="NZ_JAPJDZ010000006.1"/>
</dbReference>
<dbReference type="Proteomes" id="UP001231109">
    <property type="component" value="Unassembled WGS sequence"/>
</dbReference>
<dbReference type="Pfam" id="PF13489">
    <property type="entry name" value="Methyltransf_23"/>
    <property type="match status" value="1"/>
</dbReference>
<dbReference type="Gene3D" id="3.40.50.150">
    <property type="entry name" value="Vaccinia Virus protein VP39"/>
    <property type="match status" value="1"/>
</dbReference>
<keyword evidence="2" id="KW-1185">Reference proteome</keyword>
<accession>A0ABT9HVJ7</accession>
<dbReference type="SUPFAM" id="SSF53335">
    <property type="entry name" value="S-adenosyl-L-methionine-dependent methyltransferases"/>
    <property type="match status" value="1"/>
</dbReference>